<keyword evidence="13" id="KW-0326">Glycosidase</keyword>
<evidence type="ECO:0000256" key="12">
    <source>
        <dbReference type="ARBA" id="ARBA00023204"/>
    </source>
</evidence>
<comment type="cofactor">
    <cofactor evidence="2">
        <name>[4Fe-4S] cluster</name>
        <dbReference type="ChEBI" id="CHEBI:49883"/>
    </cofactor>
</comment>
<dbReference type="InterPro" id="IPR011257">
    <property type="entry name" value="DNA_glycosylase"/>
</dbReference>
<dbReference type="GO" id="GO:0046872">
    <property type="term" value="F:metal ion binding"/>
    <property type="evidence" value="ECO:0007669"/>
    <property type="project" value="UniProtKB-KW"/>
</dbReference>
<dbReference type="STRING" id="231916.A0A409YGW9"/>
<dbReference type="GO" id="GO:0005634">
    <property type="term" value="C:nucleus"/>
    <property type="evidence" value="ECO:0007669"/>
    <property type="project" value="TreeGrafter"/>
</dbReference>
<evidence type="ECO:0000256" key="4">
    <source>
        <dbReference type="ARBA" id="ARBA00012045"/>
    </source>
</evidence>
<evidence type="ECO:0000256" key="3">
    <source>
        <dbReference type="ARBA" id="ARBA00008343"/>
    </source>
</evidence>
<keyword evidence="6" id="KW-0004">4Fe-4S</keyword>
<keyword evidence="7" id="KW-0479">Metal-binding</keyword>
<dbReference type="PANTHER" id="PTHR42944">
    <property type="entry name" value="ADENINE DNA GLYCOSYLASE"/>
    <property type="match status" value="1"/>
</dbReference>
<dbReference type="GO" id="GO:0032357">
    <property type="term" value="F:oxidized purine DNA binding"/>
    <property type="evidence" value="ECO:0007669"/>
    <property type="project" value="TreeGrafter"/>
</dbReference>
<feature type="compositionally biased region" description="Basic residues" evidence="14">
    <location>
        <begin position="44"/>
        <end position="58"/>
    </location>
</feature>
<dbReference type="Pfam" id="PF00730">
    <property type="entry name" value="HhH-GPD"/>
    <property type="match status" value="1"/>
</dbReference>
<dbReference type="EMBL" id="NHYE01000865">
    <property type="protein sequence ID" value="PPR02215.1"/>
    <property type="molecule type" value="Genomic_DNA"/>
</dbReference>
<dbReference type="FunCoup" id="A0A409YGW9">
    <property type="interactions" value="246"/>
</dbReference>
<dbReference type="GO" id="GO:0006285">
    <property type="term" value="P:base-excision repair, AP site formation"/>
    <property type="evidence" value="ECO:0007669"/>
    <property type="project" value="UniProtKB-ARBA"/>
</dbReference>
<comment type="similarity">
    <text evidence="3">Belongs to the Nth/MutY family.</text>
</comment>
<dbReference type="Gene3D" id="3.90.79.10">
    <property type="entry name" value="Nucleoside Triphosphate Pyrophosphohydrolase"/>
    <property type="match status" value="1"/>
</dbReference>
<dbReference type="GO" id="GO:0000701">
    <property type="term" value="F:purine-specific mismatch base pair DNA N-glycosylase activity"/>
    <property type="evidence" value="ECO:0007669"/>
    <property type="project" value="UniProtKB-EC"/>
</dbReference>
<dbReference type="FunFam" id="1.10.340.30:FF:000002">
    <property type="entry name" value="Adenine DNA glycosylase"/>
    <property type="match status" value="1"/>
</dbReference>
<keyword evidence="17" id="KW-1185">Reference proteome</keyword>
<sequence length="561" mass="62737">MAKRRQSPSIDSSSWSDHEISNSASDSESEYDDASFHLQSRFFNSKKKNKAAPRKKRKANEPASRDSEQAGGYADVPLHAKSTHVISSPQAMRSALLDWYETVRDIRGMPWRRPYDPHLGPEERAQRAYEVWVSEIMLQQTQVTTVIPYYNRWMERFPTIRDLAEATIDEVNKLWKGLGYYSRASRLLAGAQKAVNEYNGRLPDNAKDMEANIPGIGRYSAGAICSIAYGEKAPVLDGNVHRLLSRFIALHAPPKSKQTLDVLWAAASALVDIEDTSPITGGNHGAQMVQHPGDINQALIELGSTVCKVRQPDCDKCPLQTWCSAYQHSKGVDARPSDTPIDIEDVCHLCEPISSPISVSSYPMKADRKKAREELDIVHVVEWRANGSSTDRYFLMTRRPEQGLLAGLYDFPTSVAVPTAITRHDQELLSSAVLSKLLSGFLSAPTAQELPESEHEISEKPEIIKIHPVGDVLHIFSHIRKTYRVQWIILEGGDKPPVTLSLGEDFANKIKKGKRTAKAALPRNQVDNKGTVIWVPLDKVMETNMGTGVIKVWNLTRKLWE</sequence>
<evidence type="ECO:0000256" key="10">
    <source>
        <dbReference type="ARBA" id="ARBA00023004"/>
    </source>
</evidence>
<evidence type="ECO:0000256" key="9">
    <source>
        <dbReference type="ARBA" id="ARBA00022801"/>
    </source>
</evidence>
<dbReference type="SUPFAM" id="SSF48150">
    <property type="entry name" value="DNA-glycosylase"/>
    <property type="match status" value="1"/>
</dbReference>
<evidence type="ECO:0000256" key="8">
    <source>
        <dbReference type="ARBA" id="ARBA00022763"/>
    </source>
</evidence>
<dbReference type="InterPro" id="IPR023170">
    <property type="entry name" value="HhH_base_excis_C"/>
</dbReference>
<reference evidence="16 17" key="1">
    <citation type="journal article" date="2018" name="Evol. Lett.">
        <title>Horizontal gene cluster transfer increased hallucinogenic mushroom diversity.</title>
        <authorList>
            <person name="Reynolds H.T."/>
            <person name="Vijayakumar V."/>
            <person name="Gluck-Thaler E."/>
            <person name="Korotkin H.B."/>
            <person name="Matheny P.B."/>
            <person name="Slot J.C."/>
        </authorList>
    </citation>
    <scope>NUCLEOTIDE SEQUENCE [LARGE SCALE GENOMIC DNA]</scope>
    <source>
        <strain evidence="16 17">SRW20</strain>
    </source>
</reference>
<dbReference type="Proteomes" id="UP000284706">
    <property type="component" value="Unassembled WGS sequence"/>
</dbReference>
<dbReference type="Gene3D" id="1.10.340.30">
    <property type="entry name" value="Hypothetical protein, domain 2"/>
    <property type="match status" value="1"/>
</dbReference>
<feature type="domain" description="HhH-GPD" evidence="15">
    <location>
        <begin position="137"/>
        <end position="287"/>
    </location>
</feature>
<evidence type="ECO:0000256" key="14">
    <source>
        <dbReference type="SAM" id="MobiDB-lite"/>
    </source>
</evidence>
<keyword evidence="9" id="KW-0378">Hydrolase</keyword>
<dbReference type="GO" id="GO:0006298">
    <property type="term" value="P:mismatch repair"/>
    <property type="evidence" value="ECO:0007669"/>
    <property type="project" value="TreeGrafter"/>
</dbReference>
<feature type="compositionally biased region" description="Basic and acidic residues" evidence="14">
    <location>
        <begin position="59"/>
        <end position="68"/>
    </location>
</feature>
<proteinExistence type="inferred from homology"/>
<evidence type="ECO:0000259" key="15">
    <source>
        <dbReference type="SMART" id="SM00478"/>
    </source>
</evidence>
<dbReference type="InterPro" id="IPR003265">
    <property type="entry name" value="HhH-GPD_domain"/>
</dbReference>
<keyword evidence="11" id="KW-0411">Iron-sulfur</keyword>
<keyword evidence="8" id="KW-0227">DNA damage</keyword>
<evidence type="ECO:0000313" key="16">
    <source>
        <dbReference type="EMBL" id="PPR02215.1"/>
    </source>
</evidence>
<dbReference type="AlphaFoldDB" id="A0A409YGW9"/>
<keyword evidence="10" id="KW-0408">Iron</keyword>
<dbReference type="OrthoDB" id="10248838at2759"/>
<keyword evidence="12" id="KW-0234">DNA repair</keyword>
<protein>
    <recommendedName>
        <fullName evidence="5">Adenine DNA glycosylase</fullName>
        <ecNumber evidence="4">3.2.2.31</ecNumber>
    </recommendedName>
</protein>
<organism evidence="16 17">
    <name type="scientific">Gymnopilus dilepis</name>
    <dbReference type="NCBI Taxonomy" id="231916"/>
    <lineage>
        <taxon>Eukaryota</taxon>
        <taxon>Fungi</taxon>
        <taxon>Dikarya</taxon>
        <taxon>Basidiomycota</taxon>
        <taxon>Agaricomycotina</taxon>
        <taxon>Agaricomycetes</taxon>
        <taxon>Agaricomycetidae</taxon>
        <taxon>Agaricales</taxon>
        <taxon>Agaricineae</taxon>
        <taxon>Hymenogastraceae</taxon>
        <taxon>Gymnopilus</taxon>
    </lineage>
</organism>
<dbReference type="CDD" id="cd00056">
    <property type="entry name" value="ENDO3c"/>
    <property type="match status" value="1"/>
</dbReference>
<dbReference type="GO" id="GO:0051539">
    <property type="term" value="F:4 iron, 4 sulfur cluster binding"/>
    <property type="evidence" value="ECO:0007669"/>
    <property type="project" value="UniProtKB-KW"/>
</dbReference>
<dbReference type="SUPFAM" id="SSF55811">
    <property type="entry name" value="Nudix"/>
    <property type="match status" value="1"/>
</dbReference>
<evidence type="ECO:0000256" key="11">
    <source>
        <dbReference type="ARBA" id="ARBA00023014"/>
    </source>
</evidence>
<dbReference type="GO" id="GO:0034039">
    <property type="term" value="F:8-oxo-7,8-dihydroguanine DNA N-glycosylase activity"/>
    <property type="evidence" value="ECO:0007669"/>
    <property type="project" value="TreeGrafter"/>
</dbReference>
<dbReference type="SMART" id="SM00525">
    <property type="entry name" value="FES"/>
    <property type="match status" value="1"/>
</dbReference>
<gene>
    <name evidence="16" type="ORF">CVT26_012107</name>
</gene>
<dbReference type="InterPro" id="IPR004036">
    <property type="entry name" value="Endonuclease-III-like_CS2"/>
</dbReference>
<dbReference type="InParanoid" id="A0A409YGW9"/>
<name>A0A409YGW9_9AGAR</name>
<accession>A0A409YGW9</accession>
<evidence type="ECO:0000256" key="13">
    <source>
        <dbReference type="ARBA" id="ARBA00023295"/>
    </source>
</evidence>
<dbReference type="EC" id="3.2.2.31" evidence="4"/>
<dbReference type="InterPro" id="IPR044298">
    <property type="entry name" value="MIG/MutY"/>
</dbReference>
<dbReference type="PROSITE" id="PS01155">
    <property type="entry name" value="ENDONUCLEASE_III_2"/>
    <property type="match status" value="1"/>
</dbReference>
<dbReference type="InterPro" id="IPR003651">
    <property type="entry name" value="Endonuclease3_FeS-loop_motif"/>
</dbReference>
<evidence type="ECO:0000256" key="2">
    <source>
        <dbReference type="ARBA" id="ARBA00001966"/>
    </source>
</evidence>
<evidence type="ECO:0000256" key="1">
    <source>
        <dbReference type="ARBA" id="ARBA00000843"/>
    </source>
</evidence>
<feature type="region of interest" description="Disordered" evidence="14">
    <location>
        <begin position="1"/>
        <end position="76"/>
    </location>
</feature>
<dbReference type="GO" id="GO:0035485">
    <property type="term" value="F:adenine/guanine mispair binding"/>
    <property type="evidence" value="ECO:0007669"/>
    <property type="project" value="TreeGrafter"/>
</dbReference>
<dbReference type="SMART" id="SM00478">
    <property type="entry name" value="ENDO3c"/>
    <property type="match status" value="1"/>
</dbReference>
<evidence type="ECO:0000256" key="6">
    <source>
        <dbReference type="ARBA" id="ARBA00022485"/>
    </source>
</evidence>
<dbReference type="Gene3D" id="1.10.1670.10">
    <property type="entry name" value="Helix-hairpin-Helix base-excision DNA repair enzymes (C-terminal)"/>
    <property type="match status" value="1"/>
</dbReference>
<feature type="compositionally biased region" description="Low complexity" evidence="14">
    <location>
        <begin position="7"/>
        <end position="26"/>
    </location>
</feature>
<dbReference type="InterPro" id="IPR015797">
    <property type="entry name" value="NUDIX_hydrolase-like_dom_sf"/>
</dbReference>
<evidence type="ECO:0000313" key="17">
    <source>
        <dbReference type="Proteomes" id="UP000284706"/>
    </source>
</evidence>
<dbReference type="PANTHER" id="PTHR42944:SF1">
    <property type="entry name" value="ADENINE DNA GLYCOSYLASE"/>
    <property type="match status" value="1"/>
</dbReference>
<comment type="caution">
    <text evidence="16">The sequence shown here is derived from an EMBL/GenBank/DDBJ whole genome shotgun (WGS) entry which is preliminary data.</text>
</comment>
<comment type="catalytic activity">
    <reaction evidence="1">
        <text>Hydrolyzes free adenine bases from 7,8-dihydro-8-oxoguanine:adenine mismatched double-stranded DNA, leaving an apurinic site.</text>
        <dbReference type="EC" id="3.2.2.31"/>
    </reaction>
</comment>
<evidence type="ECO:0000256" key="7">
    <source>
        <dbReference type="ARBA" id="ARBA00022723"/>
    </source>
</evidence>
<evidence type="ECO:0000256" key="5">
    <source>
        <dbReference type="ARBA" id="ARBA00022023"/>
    </source>
</evidence>